<dbReference type="GO" id="GO:0003910">
    <property type="term" value="F:DNA ligase (ATP) activity"/>
    <property type="evidence" value="ECO:0007669"/>
    <property type="project" value="InterPro"/>
</dbReference>
<dbReference type="Gene3D" id="3.40.50.10190">
    <property type="entry name" value="BRCT domain"/>
    <property type="match status" value="2"/>
</dbReference>
<dbReference type="InterPro" id="IPR043472">
    <property type="entry name" value="Macro_dom-like"/>
</dbReference>
<feature type="domain" description="BRCT" evidence="7">
    <location>
        <begin position="594"/>
        <end position="684"/>
    </location>
</feature>
<organism evidence="8 9">
    <name type="scientific">Anaeramoeba ignava</name>
    <name type="common">Anaerobic marine amoeba</name>
    <dbReference type="NCBI Taxonomy" id="1746090"/>
    <lineage>
        <taxon>Eukaryota</taxon>
        <taxon>Metamonada</taxon>
        <taxon>Anaeramoebidae</taxon>
        <taxon>Anaeramoeba</taxon>
    </lineage>
</organism>
<dbReference type="GO" id="GO:0003677">
    <property type="term" value="F:DNA binding"/>
    <property type="evidence" value="ECO:0007669"/>
    <property type="project" value="InterPro"/>
</dbReference>
<dbReference type="InterPro" id="IPR036599">
    <property type="entry name" value="DNA_ligase_N_sf"/>
</dbReference>
<dbReference type="Gene3D" id="3.40.220.10">
    <property type="entry name" value="Leucine Aminopeptidase, subunit E, domain 1"/>
    <property type="match status" value="1"/>
</dbReference>
<dbReference type="InterPro" id="IPR036420">
    <property type="entry name" value="BRCT_dom_sf"/>
</dbReference>
<dbReference type="Pfam" id="PF16759">
    <property type="entry name" value="LIG3_BRCT"/>
    <property type="match status" value="1"/>
</dbReference>
<dbReference type="SUPFAM" id="SSF50249">
    <property type="entry name" value="Nucleic acid-binding proteins"/>
    <property type="match status" value="1"/>
</dbReference>
<dbReference type="Gene3D" id="2.40.50.140">
    <property type="entry name" value="Nucleic acid-binding proteins"/>
    <property type="match status" value="1"/>
</dbReference>
<comment type="caution">
    <text evidence="8">The sequence shown here is derived from an EMBL/GenBank/DDBJ whole genome shotgun (WGS) entry which is preliminary data.</text>
</comment>
<dbReference type="Pfam" id="PF00533">
    <property type="entry name" value="BRCT"/>
    <property type="match status" value="1"/>
</dbReference>
<reference evidence="8" key="1">
    <citation type="submission" date="2022-10" db="EMBL/GenBank/DDBJ databases">
        <title>Novel sulphate-reducing endosymbionts in the free-living metamonad Anaeramoeba.</title>
        <authorList>
            <person name="Jerlstrom-Hultqvist J."/>
            <person name="Cepicka I."/>
            <person name="Gallot-Lavallee L."/>
            <person name="Salas-Leiva D."/>
            <person name="Curtis B.A."/>
            <person name="Zahonova K."/>
            <person name="Pipaliya S."/>
            <person name="Dacks J."/>
            <person name="Roger A.J."/>
        </authorList>
    </citation>
    <scope>NUCLEOTIDE SEQUENCE</scope>
    <source>
        <strain evidence="8">BMAN</strain>
    </source>
</reference>
<keyword evidence="2" id="KW-0677">Repeat</keyword>
<dbReference type="PANTHER" id="PTHR45997:SF1">
    <property type="entry name" value="DNA LIGASE 4"/>
    <property type="match status" value="1"/>
</dbReference>
<evidence type="ECO:0000256" key="3">
    <source>
        <dbReference type="ARBA" id="ARBA00023172"/>
    </source>
</evidence>
<dbReference type="PROSITE" id="PS50172">
    <property type="entry name" value="BRCT"/>
    <property type="match status" value="2"/>
</dbReference>
<dbReference type="GO" id="GO:0006297">
    <property type="term" value="P:nucleotide-excision repair, DNA gap filling"/>
    <property type="evidence" value="ECO:0007669"/>
    <property type="project" value="TreeGrafter"/>
</dbReference>
<evidence type="ECO:0000256" key="1">
    <source>
        <dbReference type="ARBA" id="ARBA00022598"/>
    </source>
</evidence>
<gene>
    <name evidence="8" type="ORF">M0811_02632</name>
</gene>
<evidence type="ECO:0000256" key="6">
    <source>
        <dbReference type="SAM" id="MobiDB-lite"/>
    </source>
</evidence>
<dbReference type="GO" id="GO:0005524">
    <property type="term" value="F:ATP binding"/>
    <property type="evidence" value="ECO:0007669"/>
    <property type="project" value="InterPro"/>
</dbReference>
<keyword evidence="1 8" id="KW-0436">Ligase</keyword>
<dbReference type="GO" id="GO:0006303">
    <property type="term" value="P:double-strand break repair via nonhomologous end joining"/>
    <property type="evidence" value="ECO:0007669"/>
    <property type="project" value="TreeGrafter"/>
</dbReference>
<keyword evidence="9" id="KW-1185">Reference proteome</keyword>
<dbReference type="EMBL" id="JAPDFW010000114">
    <property type="protein sequence ID" value="KAJ5068689.1"/>
    <property type="molecule type" value="Genomic_DNA"/>
</dbReference>
<dbReference type="InterPro" id="IPR012340">
    <property type="entry name" value="NA-bd_OB-fold"/>
</dbReference>
<feature type="compositionally biased region" description="Low complexity" evidence="6">
    <location>
        <begin position="554"/>
        <end position="567"/>
    </location>
</feature>
<sequence length="786" mass="92487">MSESFHEFCVLLNKINQEQDESKKTQFIYQKLQTISEKKLIINILIFNFPNFKFLKKKKTIDFICSLFGIENSAITENYSKTKDLIKTIDFFISEKFDSYQNKKRKKEITIQEFHDFLEKFNQESSRKKKNLLKSLIQSSITKDDFLWILRILLGYLKNNLNQKVVLDAISRNAYSDFQKGIALEKIMEDNLKKIEDNFIGPFNLIVLGLYKKKFQNDIPLFLLGVYDEQTKKYKTVCICAFKSNMSENKLQSCLGMKLTKEIPKWLNLTTEIIPDYLVQDPQKSQIWEVKANVFVESPRHTANNISLRFPKVVKICEEDALLPTTLQELSQFFESAKQAQNYQKQESIIQTSTNLVNEEYDEFTDKWTYNAEVLKPKPRKIIKRLDDDFLFPCATFNKKKQIRNAIIMHLVSVNGDWQNYPIAVSISQKWKQTEDFYQECYKNQTNSFLGDVQVVEVDNNKMTNGNIVYVCNLIVHTMGNKIDEEKMVLSLQRLASIAFFLEADVHINLKTYEIFGEKMENILLDILTSYNLEIFVYNDSGVISENENENENQNENQNENENQNQNQNEMEIENEIENENENENENEKKKNHLLKQIMKEINALITGFDDKETNKIKDAILQMGGKISEKWNILNNQTTHLICGEKNEVFKKVNEISGNIVNKHWVFDCLKEEKLLCERKYSFPSPLLSIFKDIYVLFYQENQIQRVDDLKRIVVAYEGEINTEFIPKQTTHIITSLSFWDQELKKYFEQSKNVKILNPDWIIKSVNLKQRLPNSPFFIPKTKRN</sequence>
<dbReference type="Gene3D" id="1.10.3260.10">
    <property type="entry name" value="DNA ligase, ATP-dependent, N-terminal domain"/>
    <property type="match status" value="1"/>
</dbReference>
<dbReference type="SUPFAM" id="SSF52113">
    <property type="entry name" value="BRCT domain"/>
    <property type="match status" value="2"/>
</dbReference>
<evidence type="ECO:0000256" key="2">
    <source>
        <dbReference type="ARBA" id="ARBA00022737"/>
    </source>
</evidence>
<dbReference type="AlphaFoldDB" id="A0A9Q0LAA2"/>
<dbReference type="PANTHER" id="PTHR45997">
    <property type="entry name" value="DNA LIGASE 4"/>
    <property type="match status" value="1"/>
</dbReference>
<evidence type="ECO:0000259" key="7">
    <source>
        <dbReference type="PROSITE" id="PS50172"/>
    </source>
</evidence>
<dbReference type="GO" id="GO:0006310">
    <property type="term" value="P:DNA recombination"/>
    <property type="evidence" value="ECO:0007669"/>
    <property type="project" value="UniProtKB-KW"/>
</dbReference>
<dbReference type="Pfam" id="PF04675">
    <property type="entry name" value="DNA_ligase_A_N"/>
    <property type="match status" value="1"/>
</dbReference>
<proteinExistence type="predicted"/>
<keyword evidence="3" id="KW-0233">DNA recombination</keyword>
<dbReference type="Proteomes" id="UP001149090">
    <property type="component" value="Unassembled WGS sequence"/>
</dbReference>
<dbReference type="SUPFAM" id="SSF52949">
    <property type="entry name" value="Macro domain-like"/>
    <property type="match status" value="1"/>
</dbReference>
<protein>
    <recommendedName>
        <fullName evidence="5">DNA ligase IV</fullName>
    </recommendedName>
    <alternativeName>
        <fullName evidence="4">Polydeoxyribonucleotide synthase [ATP] 4</fullName>
    </alternativeName>
</protein>
<evidence type="ECO:0000256" key="4">
    <source>
        <dbReference type="ARBA" id="ARBA00030676"/>
    </source>
</evidence>
<dbReference type="SUPFAM" id="SSF117018">
    <property type="entry name" value="ATP-dependent DNA ligase DNA-binding domain"/>
    <property type="match status" value="1"/>
</dbReference>
<name>A0A9Q0LAA2_ANAIG</name>
<feature type="domain" description="BRCT" evidence="7">
    <location>
        <begin position="687"/>
        <end position="780"/>
    </location>
</feature>
<evidence type="ECO:0000256" key="5">
    <source>
        <dbReference type="ARBA" id="ARBA00031942"/>
    </source>
</evidence>
<dbReference type="InterPro" id="IPR001357">
    <property type="entry name" value="BRCT_dom"/>
</dbReference>
<dbReference type="InterPro" id="IPR012308">
    <property type="entry name" value="DNA_ligase_ATP-dep_N"/>
</dbReference>
<accession>A0A9Q0LAA2</accession>
<evidence type="ECO:0000313" key="9">
    <source>
        <dbReference type="Proteomes" id="UP001149090"/>
    </source>
</evidence>
<feature type="region of interest" description="Disordered" evidence="6">
    <location>
        <begin position="547"/>
        <end position="567"/>
    </location>
</feature>
<dbReference type="OMA" id="GCRHWIK"/>
<dbReference type="InterPro" id="IPR029710">
    <property type="entry name" value="LIG4"/>
</dbReference>
<dbReference type="InterPro" id="IPR031916">
    <property type="entry name" value="LIG3_BRCT"/>
</dbReference>
<dbReference type="OrthoDB" id="5810245at2759"/>
<evidence type="ECO:0000313" key="8">
    <source>
        <dbReference type="EMBL" id="KAJ5068689.1"/>
    </source>
</evidence>
<dbReference type="GO" id="GO:0032807">
    <property type="term" value="C:DNA ligase IV complex"/>
    <property type="evidence" value="ECO:0007669"/>
    <property type="project" value="TreeGrafter"/>
</dbReference>
<dbReference type="SMART" id="SM00292">
    <property type="entry name" value="BRCT"/>
    <property type="match status" value="2"/>
</dbReference>